<organism evidence="1 2">
    <name type="scientific">Mycolicibacter terrae</name>
    <dbReference type="NCBI Taxonomy" id="1788"/>
    <lineage>
        <taxon>Bacteria</taxon>
        <taxon>Bacillati</taxon>
        <taxon>Actinomycetota</taxon>
        <taxon>Actinomycetes</taxon>
        <taxon>Mycobacteriales</taxon>
        <taxon>Mycobacteriaceae</taxon>
        <taxon>Mycolicibacter</taxon>
    </lineage>
</organism>
<evidence type="ECO:0000313" key="1">
    <source>
        <dbReference type="EMBL" id="RRR45201.1"/>
    </source>
</evidence>
<reference evidence="1" key="1">
    <citation type="submission" date="2018-11" db="EMBL/GenBank/DDBJ databases">
        <authorList>
            <person name="Sattar A."/>
            <person name="Zunita Z."/>
            <person name="Jalila A."/>
            <person name="Saleha A.A."/>
        </authorList>
    </citation>
    <scope>NUCLEOTIDE SEQUENCE</scope>
    <source>
        <strain evidence="1">F12-74</strain>
    </source>
</reference>
<proteinExistence type="predicted"/>
<dbReference type="Proteomes" id="UP000268891">
    <property type="component" value="Unassembled WGS sequence"/>
</dbReference>
<evidence type="ECO:0000313" key="2">
    <source>
        <dbReference type="Proteomes" id="UP000268891"/>
    </source>
</evidence>
<dbReference type="EMBL" id="RRZR01000016">
    <property type="protein sequence ID" value="RRR45201.1"/>
    <property type="molecule type" value="Genomic_DNA"/>
</dbReference>
<gene>
    <name evidence="1" type="ORF">EHH44_09795</name>
</gene>
<comment type="caution">
    <text evidence="1">The sequence shown here is derived from an EMBL/GenBank/DDBJ whole genome shotgun (WGS) entry which is preliminary data.</text>
</comment>
<protein>
    <submittedName>
        <fullName evidence="1">Endoglycoceramidase</fullName>
    </submittedName>
</protein>
<name>A0ACD2END2_9MYCO</name>
<sequence length="626" mass="63159">MAGIASAADMLSVPADMWFQQLIYDPIHSAVEAWISSDFGQEVAGFINQISGQFLIGDGAAGTAEHPDGGAGGLWFGDGGQGWDSTQAGVAGGAGGDAGWFGNGGDGGDGGAGGSGGDGGDGGSLLGIGGNGGDGGAGDTVSGLPALGGAGGNAGMLGVHGDVGNAGTLPGGPPSGSIDGLSTTGTWFTDSDGKVVTLHGFNQVIIVPPLGSPASVGFGDDDAAFLAANGFNAVRVGVDWSLLEPQPGVFDDAYLASIAQTVQTLGDHNIVSLLDLHQQLGPAWAIDTGGLPSANLPFPLSMFFDPAQNHAVDAFWANTTGPDGVGLQNHYAQMMQYLANYFNGNSNVLGYEIMNEPLPGSQFLPTVFGSSFFDAQQLTPFYDQVSSAIRSVDPTTPIFYEPNILATAGLPIQLGDVDASNGVLSFHDYCYANLGPLGCLPDVTGVMNNAISYAKAHDIPAFMSEFGSTSNQSTLAAALPPANQNMIGWTAWVYGGPQSGVGLDGTSPDLVYDPAQPPIGDNVNTANLETLAQPYPQVVAGTPNSWSFDNGVFQFSYSTEHADGTGAFAAGSQTTISVPTVEFPSGYQVTVTGGEVISAPNAPALIIASNAGATAVSVTVSPAATG</sequence>
<accession>A0ACD2END2</accession>
<keyword evidence="2" id="KW-1185">Reference proteome</keyword>